<dbReference type="RefSeq" id="WP_212538713.1">
    <property type="nucleotide sequence ID" value="NZ_JAGTUU010000012.1"/>
</dbReference>
<dbReference type="EMBL" id="JAGTUU010000012">
    <property type="protein sequence ID" value="MBS0126752.1"/>
    <property type="molecule type" value="Genomic_DNA"/>
</dbReference>
<dbReference type="InterPro" id="IPR052519">
    <property type="entry name" value="Euk-type_GlcNAc_Kinase"/>
</dbReference>
<dbReference type="CDD" id="cd24082">
    <property type="entry name" value="ASKHA_NBD_GspK-like"/>
    <property type="match status" value="1"/>
</dbReference>
<sequence length="286" mass="28791">MVDAVLAVDGGGTRCRLALERGAGRIAVTLGPANVFSDFDAALAVLNDGLARLSTQAGLPLAALSDMPAYLGLAGVIDARIADRVRGALPLRRAVVEDDRRSTVRGALGAADGALAALGTGSFLARQADGRIRLCGGWGARLGDEASGYWIARRALSRTLDAVDGLAEQTDLAGGLLARCGGATGIVAFAARSPTAEMAALAPLVIEAAGQGDALACSVLEEGAAHVARTLRALGWRDGEMLCLTGGVAPAYPPFLPAEMTAALTPPKGSALDGALALARDLAGEG</sequence>
<dbReference type="Pfam" id="PF01869">
    <property type="entry name" value="BcrAD_BadFG"/>
    <property type="match status" value="1"/>
</dbReference>
<protein>
    <submittedName>
        <fullName evidence="2">ATPase</fullName>
    </submittedName>
</protein>
<organism evidence="2 3">
    <name type="scientific">Thetidibacter halocola</name>
    <dbReference type="NCBI Taxonomy" id="2827239"/>
    <lineage>
        <taxon>Bacteria</taxon>
        <taxon>Pseudomonadati</taxon>
        <taxon>Pseudomonadota</taxon>
        <taxon>Alphaproteobacteria</taxon>
        <taxon>Rhodobacterales</taxon>
        <taxon>Roseobacteraceae</taxon>
        <taxon>Thetidibacter</taxon>
    </lineage>
</organism>
<feature type="domain" description="ATPase BadF/BadG/BcrA/BcrD type" evidence="1">
    <location>
        <begin position="8"/>
        <end position="251"/>
    </location>
</feature>
<comment type="caution">
    <text evidence="2">The sequence shown here is derived from an EMBL/GenBank/DDBJ whole genome shotgun (WGS) entry which is preliminary data.</text>
</comment>
<dbReference type="InterPro" id="IPR002731">
    <property type="entry name" value="ATPase_BadF"/>
</dbReference>
<evidence type="ECO:0000313" key="2">
    <source>
        <dbReference type="EMBL" id="MBS0126752.1"/>
    </source>
</evidence>
<evidence type="ECO:0000259" key="1">
    <source>
        <dbReference type="Pfam" id="PF01869"/>
    </source>
</evidence>
<gene>
    <name evidence="2" type="ORF">KB874_21980</name>
</gene>
<dbReference type="Gene3D" id="3.30.420.40">
    <property type="match status" value="2"/>
</dbReference>
<dbReference type="InterPro" id="IPR043129">
    <property type="entry name" value="ATPase_NBD"/>
</dbReference>
<dbReference type="AlphaFoldDB" id="A0A8J8B9Q1"/>
<accession>A0A8J8B9Q1</accession>
<dbReference type="PANTHER" id="PTHR43190">
    <property type="entry name" value="N-ACETYL-D-GLUCOSAMINE KINASE"/>
    <property type="match status" value="1"/>
</dbReference>
<reference evidence="2" key="1">
    <citation type="submission" date="2021-04" db="EMBL/GenBank/DDBJ databases">
        <authorList>
            <person name="Yoon J."/>
        </authorList>
    </citation>
    <scope>NUCLEOTIDE SEQUENCE</scope>
    <source>
        <strain evidence="2">KMU-90</strain>
    </source>
</reference>
<dbReference type="SUPFAM" id="SSF53067">
    <property type="entry name" value="Actin-like ATPase domain"/>
    <property type="match status" value="2"/>
</dbReference>
<name>A0A8J8B9Q1_9RHOB</name>
<dbReference type="PANTHER" id="PTHR43190:SF3">
    <property type="entry name" value="N-ACETYL-D-GLUCOSAMINE KINASE"/>
    <property type="match status" value="1"/>
</dbReference>
<evidence type="ECO:0000313" key="3">
    <source>
        <dbReference type="Proteomes" id="UP000681356"/>
    </source>
</evidence>
<proteinExistence type="predicted"/>
<keyword evidence="3" id="KW-1185">Reference proteome</keyword>
<dbReference type="Proteomes" id="UP000681356">
    <property type="component" value="Unassembled WGS sequence"/>
</dbReference>